<accession>A0AAW6UQE5</accession>
<keyword evidence="2" id="KW-0472">Membrane</keyword>
<feature type="compositionally biased region" description="Low complexity" evidence="1">
    <location>
        <begin position="64"/>
        <end position="94"/>
    </location>
</feature>
<evidence type="ECO:0000256" key="1">
    <source>
        <dbReference type="SAM" id="MobiDB-lite"/>
    </source>
</evidence>
<evidence type="ECO:0000313" key="3">
    <source>
        <dbReference type="EMBL" id="MDK1684129.1"/>
    </source>
</evidence>
<dbReference type="AlphaFoldDB" id="A0AAW6UQE5"/>
<dbReference type="Proteomes" id="UP001241935">
    <property type="component" value="Unassembled WGS sequence"/>
</dbReference>
<evidence type="ECO:0000313" key="4">
    <source>
        <dbReference type="EMBL" id="NNH26250.1"/>
    </source>
</evidence>
<dbReference type="RefSeq" id="WP_131267785.1">
    <property type="nucleotide sequence ID" value="NZ_JABERE010000057.1"/>
</dbReference>
<dbReference type="EMBL" id="JABERJ010000016">
    <property type="protein sequence ID" value="NNH26250.1"/>
    <property type="molecule type" value="Genomic_DNA"/>
</dbReference>
<proteinExistence type="predicted"/>
<gene>
    <name evidence="4" type="ORF">HLH15_07070</name>
    <name evidence="3" type="ORF">QOR41_09820</name>
</gene>
<dbReference type="EMBL" id="JASKNE010000001">
    <property type="protein sequence ID" value="MDK1684129.1"/>
    <property type="molecule type" value="Genomic_DNA"/>
</dbReference>
<protein>
    <submittedName>
        <fullName evidence="3">Uncharacterized protein</fullName>
    </submittedName>
</protein>
<comment type="caution">
    <text evidence="3">The sequence shown here is derived from an EMBL/GenBank/DDBJ whole genome shotgun (WGS) entry which is preliminary data.</text>
</comment>
<evidence type="ECO:0000313" key="5">
    <source>
        <dbReference type="Proteomes" id="UP000555322"/>
    </source>
</evidence>
<feature type="region of interest" description="Disordered" evidence="1">
    <location>
        <begin position="46"/>
        <end position="115"/>
    </location>
</feature>
<feature type="transmembrane region" description="Helical" evidence="2">
    <location>
        <begin position="25"/>
        <end position="44"/>
    </location>
</feature>
<evidence type="ECO:0000256" key="2">
    <source>
        <dbReference type="SAM" id="Phobius"/>
    </source>
</evidence>
<keyword evidence="5" id="KW-1185">Reference proteome</keyword>
<reference evidence="3" key="2">
    <citation type="submission" date="2023-04" db="EMBL/GenBank/DDBJ databases">
        <title>The environmental microbiomes in feedlot watering bowls are a reservoir of florfenicol resistance for bovine respiratory disease pathogens.</title>
        <authorList>
            <person name="Kos D.W."/>
            <person name="Ruzzini A.C."/>
            <person name="Schreiner B."/>
            <person name="Jelinski M.D."/>
        </authorList>
    </citation>
    <scope>NUCLEOTIDE SEQUENCE</scope>
    <source>
        <strain evidence="3">WB3</strain>
    </source>
</reference>
<keyword evidence="2" id="KW-0812">Transmembrane</keyword>
<dbReference type="Proteomes" id="UP000555322">
    <property type="component" value="Unassembled WGS sequence"/>
</dbReference>
<evidence type="ECO:0000313" key="6">
    <source>
        <dbReference type="Proteomes" id="UP001241935"/>
    </source>
</evidence>
<keyword evidence="2" id="KW-1133">Transmembrane helix</keyword>
<reference evidence="4 5" key="1">
    <citation type="submission" date="2020-04" db="EMBL/GenBank/DDBJ databases">
        <title>Acinetobacter Taxon 24.</title>
        <authorList>
            <person name="Nemec A."/>
            <person name="Radolfova-Krizova L."/>
            <person name="Higgins P.G."/>
            <person name="Spanelova P."/>
        </authorList>
    </citation>
    <scope>NUCLEOTIDE SEQUENCE [LARGE SCALE GENOMIC DNA]</scope>
    <source>
        <strain evidence="4 5">ANC 5084</strain>
    </source>
</reference>
<name>A0AAW6UQE5_9GAMM</name>
<organism evidence="3 6">
    <name type="scientific">Acinetobacter terrestris</name>
    <dbReference type="NCBI Taxonomy" id="2529843"/>
    <lineage>
        <taxon>Bacteria</taxon>
        <taxon>Pseudomonadati</taxon>
        <taxon>Pseudomonadota</taxon>
        <taxon>Gammaproteobacteria</taxon>
        <taxon>Moraxellales</taxon>
        <taxon>Moraxellaceae</taxon>
        <taxon>Acinetobacter</taxon>
        <taxon>Acinetobacter Taxon 24</taxon>
    </lineage>
</organism>
<sequence>MPHDFNKPPHVITPEEKSQKRRLPVYILVIVGIFLIALLAYMFADSEPGAKDAPPGHPDPSAQTATPNNTTPTTGTATATDEAVATDVDTATEAGESDAITNAADNVGVGKSNGN</sequence>